<dbReference type="Proteomes" id="UP000494329">
    <property type="component" value="Unassembled WGS sequence"/>
</dbReference>
<feature type="domain" description="Transposase Tn5 dimerisation" evidence="2">
    <location>
        <begin position="381"/>
        <end position="463"/>
    </location>
</feature>
<dbReference type="PANTHER" id="PTHR37319:SF1">
    <property type="entry name" value="TRANSPOSASE TN5 DIMERISATION DOMAIN-CONTAINING PROTEIN"/>
    <property type="match status" value="1"/>
</dbReference>
<dbReference type="Gene3D" id="1.10.246.40">
    <property type="entry name" value="Tn5 transposase, domain 1"/>
    <property type="match status" value="1"/>
</dbReference>
<dbReference type="AlphaFoldDB" id="A0A6J5EIK8"/>
<feature type="domain" description="Transposase IS4-like" evidence="1">
    <location>
        <begin position="233"/>
        <end position="377"/>
    </location>
</feature>
<dbReference type="InterPro" id="IPR047768">
    <property type="entry name" value="Tn5p-like"/>
</dbReference>
<dbReference type="InterPro" id="IPR054836">
    <property type="entry name" value="Tn5_transposase"/>
</dbReference>
<dbReference type="EMBL" id="CADIKF010000040">
    <property type="protein sequence ID" value="CAB3765106.1"/>
    <property type="molecule type" value="Genomic_DNA"/>
</dbReference>
<dbReference type="Pfam" id="PF01609">
    <property type="entry name" value="DDE_Tnp_1"/>
    <property type="match status" value="1"/>
</dbReference>
<dbReference type="InterPro" id="IPR002559">
    <property type="entry name" value="Transposase_11"/>
</dbReference>
<dbReference type="Pfam" id="PF02281">
    <property type="entry name" value="Dimer_Tnp_Tn5"/>
    <property type="match status" value="1"/>
</dbReference>
<dbReference type="Pfam" id="PF14706">
    <property type="entry name" value="Tnp_DNA_bind"/>
    <property type="match status" value="1"/>
</dbReference>
<evidence type="ECO:0000313" key="5">
    <source>
        <dbReference type="Proteomes" id="UP000494329"/>
    </source>
</evidence>
<evidence type="ECO:0000259" key="3">
    <source>
        <dbReference type="Pfam" id="PF14706"/>
    </source>
</evidence>
<proteinExistence type="predicted"/>
<accession>A0A6J5EIK8</accession>
<dbReference type="SUPFAM" id="SSF53098">
    <property type="entry name" value="Ribonuclease H-like"/>
    <property type="match status" value="1"/>
</dbReference>
<feature type="domain" description="Transposase Tn5-like N-terminal" evidence="3">
    <location>
        <begin position="10"/>
        <end position="68"/>
    </location>
</feature>
<sequence>MVGKRRKDDRSWVDLEVQGSEFRDTRLRRRFASLLEELWDGMGQTIPFACQDWASTKAAYRFLSNERVNEHDILSGHFQASAERVKATDGPVLVLQDTTTFSYQRERPELIGYTGKTTLRTGKDGTGPRQPLTQCGILMHSSLAVSADGLPLGLAAVKFWTRKRFKGASELKRHINPTRVPIEEKESWRWLENMRQSTELLDDPVRCIHIGDRESDIYELFCTAYELCTYFLVRTCVDRLAVDGQHTISKVMQQVQVKGLHRVELRDTKGRPMTATLELRYQHMTVLPPIGKQSRYPAQQLTVLYAQERDPPPGRARIEWKLITNLPVRSRTEAIEKLDWYAMRWKIETFYKILKSGCKAEESRLRTADRLTNLIAVFCILSWRVFWLTMLARSAPQADAELAFTHTEIELLERIVHDTPHNAQAPPLVRNVIRLAQLGGYLARANDPPPGNTVMWRGMRRLTDIQIGYELALKRSG</sequence>
<keyword evidence="5" id="KW-1185">Reference proteome</keyword>
<dbReference type="Gene3D" id="1.10.740.10">
    <property type="entry name" value="Transferase Inhibitor Protein From Tn5, Chain"/>
    <property type="match status" value="1"/>
</dbReference>
<dbReference type="Gene3D" id="3.90.350.10">
    <property type="entry name" value="Transposase Inhibitor Protein From Tn5, Chain A, domain 1"/>
    <property type="match status" value="1"/>
</dbReference>
<dbReference type="InterPro" id="IPR038215">
    <property type="entry name" value="TN5-like_N_sf"/>
</dbReference>
<evidence type="ECO:0000313" key="4">
    <source>
        <dbReference type="EMBL" id="CAB3765106.1"/>
    </source>
</evidence>
<dbReference type="GO" id="GO:0004803">
    <property type="term" value="F:transposase activity"/>
    <property type="evidence" value="ECO:0007669"/>
    <property type="project" value="InterPro"/>
</dbReference>
<dbReference type="InterPro" id="IPR012337">
    <property type="entry name" value="RNaseH-like_sf"/>
</dbReference>
<dbReference type="InterPro" id="IPR014737">
    <property type="entry name" value="Transposase_Tn5-like_C"/>
</dbReference>
<evidence type="ECO:0000259" key="2">
    <source>
        <dbReference type="Pfam" id="PF02281"/>
    </source>
</evidence>
<gene>
    <name evidence="4" type="ORF">LMG29739_04514</name>
</gene>
<dbReference type="PANTHER" id="PTHR37319">
    <property type="entry name" value="TRANSPOSASE"/>
    <property type="match status" value="1"/>
</dbReference>
<organism evidence="4 5">
    <name type="scientific">Paraburkholderia solisilvae</name>
    <dbReference type="NCBI Taxonomy" id="624376"/>
    <lineage>
        <taxon>Bacteria</taxon>
        <taxon>Pseudomonadati</taxon>
        <taxon>Pseudomonadota</taxon>
        <taxon>Betaproteobacteria</taxon>
        <taxon>Burkholderiales</taxon>
        <taxon>Burkholderiaceae</taxon>
        <taxon>Paraburkholderia</taxon>
    </lineage>
</organism>
<dbReference type="InterPro" id="IPR014735">
    <property type="entry name" value="Transposase_Tn5-like_N"/>
</dbReference>
<reference evidence="4 5" key="1">
    <citation type="submission" date="2020-04" db="EMBL/GenBank/DDBJ databases">
        <authorList>
            <person name="De Canck E."/>
        </authorList>
    </citation>
    <scope>NUCLEOTIDE SEQUENCE [LARGE SCALE GENOMIC DNA]</scope>
    <source>
        <strain evidence="4 5">LMG 29739</strain>
    </source>
</reference>
<protein>
    <submittedName>
        <fullName evidence="4">IS4 family transposase ISPye60</fullName>
    </submittedName>
</protein>
<dbReference type="NCBIfam" id="NF033590">
    <property type="entry name" value="transpos_IS4_3"/>
    <property type="match status" value="1"/>
</dbReference>
<evidence type="ECO:0000259" key="1">
    <source>
        <dbReference type="Pfam" id="PF01609"/>
    </source>
</evidence>
<dbReference type="GO" id="GO:0003677">
    <property type="term" value="F:DNA binding"/>
    <property type="evidence" value="ECO:0007669"/>
    <property type="project" value="InterPro"/>
</dbReference>
<dbReference type="GO" id="GO:0006313">
    <property type="term" value="P:DNA transposition"/>
    <property type="evidence" value="ECO:0007669"/>
    <property type="project" value="InterPro"/>
</dbReference>
<dbReference type="InterPro" id="IPR003201">
    <property type="entry name" value="Transposase_Tn5"/>
</dbReference>
<name>A0A6J5EIK8_9BURK</name>